<feature type="domain" description="Rieske" evidence="6">
    <location>
        <begin position="1"/>
        <end position="90"/>
    </location>
</feature>
<dbReference type="InterPro" id="IPR017941">
    <property type="entry name" value="Rieske_2Fe-2S"/>
</dbReference>
<evidence type="ECO:0000313" key="7">
    <source>
        <dbReference type="EMBL" id="GAA4767820.1"/>
    </source>
</evidence>
<accession>A0ABP8ZXY6</accession>
<feature type="region of interest" description="Disordered" evidence="5">
    <location>
        <begin position="1"/>
        <end position="22"/>
    </location>
</feature>
<dbReference type="SUPFAM" id="SSF50022">
    <property type="entry name" value="ISP domain"/>
    <property type="match status" value="1"/>
</dbReference>
<name>A0ABP8ZXY6_9ACTN</name>
<comment type="caution">
    <text evidence="7">The sequence shown here is derived from an EMBL/GenBank/DDBJ whole genome shotgun (WGS) entry which is preliminary data.</text>
</comment>
<sequence>MTAASAAARPGPGPAPEPTVRQVTEDLVLVEIGDRKVLAAARCPHRQGRLKFGRVDGDRLRITCPLHYSTFDLASGERTSGPACDTLRVLDALPEHLAAAPPPTPGDTPHGAAS</sequence>
<evidence type="ECO:0000256" key="1">
    <source>
        <dbReference type="ARBA" id="ARBA00022714"/>
    </source>
</evidence>
<dbReference type="RefSeq" id="WP_345610451.1">
    <property type="nucleotide sequence ID" value="NZ_BAABJV010000002.1"/>
</dbReference>
<evidence type="ECO:0000256" key="2">
    <source>
        <dbReference type="ARBA" id="ARBA00022723"/>
    </source>
</evidence>
<keyword evidence="1" id="KW-0001">2Fe-2S</keyword>
<evidence type="ECO:0000256" key="4">
    <source>
        <dbReference type="ARBA" id="ARBA00023014"/>
    </source>
</evidence>
<reference evidence="8" key="1">
    <citation type="journal article" date="2019" name="Int. J. Syst. Evol. Microbiol.">
        <title>The Global Catalogue of Microorganisms (GCM) 10K type strain sequencing project: providing services to taxonomists for standard genome sequencing and annotation.</title>
        <authorList>
            <consortium name="The Broad Institute Genomics Platform"/>
            <consortium name="The Broad Institute Genome Sequencing Center for Infectious Disease"/>
            <person name="Wu L."/>
            <person name="Ma J."/>
        </authorList>
    </citation>
    <scope>NUCLEOTIDE SEQUENCE [LARGE SCALE GENOMIC DNA]</scope>
    <source>
        <strain evidence="8">JCM 18324</strain>
    </source>
</reference>
<dbReference type="InterPro" id="IPR036922">
    <property type="entry name" value="Rieske_2Fe-2S_sf"/>
</dbReference>
<evidence type="ECO:0000256" key="5">
    <source>
        <dbReference type="SAM" id="MobiDB-lite"/>
    </source>
</evidence>
<proteinExistence type="predicted"/>
<keyword evidence="3" id="KW-0408">Iron</keyword>
<dbReference type="Proteomes" id="UP001501147">
    <property type="component" value="Unassembled WGS sequence"/>
</dbReference>
<dbReference type="CDD" id="cd03467">
    <property type="entry name" value="Rieske"/>
    <property type="match status" value="1"/>
</dbReference>
<keyword evidence="8" id="KW-1185">Reference proteome</keyword>
<keyword evidence="4" id="KW-0411">Iron-sulfur</keyword>
<dbReference type="PROSITE" id="PS51296">
    <property type="entry name" value="RIESKE"/>
    <property type="match status" value="1"/>
</dbReference>
<evidence type="ECO:0000256" key="3">
    <source>
        <dbReference type="ARBA" id="ARBA00023004"/>
    </source>
</evidence>
<gene>
    <name evidence="7" type="ORF">GCM10023329_12920</name>
</gene>
<feature type="compositionally biased region" description="Low complexity" evidence="5">
    <location>
        <begin position="1"/>
        <end position="10"/>
    </location>
</feature>
<dbReference type="Gene3D" id="2.102.10.10">
    <property type="entry name" value="Rieske [2Fe-2S] iron-sulphur domain"/>
    <property type="match status" value="1"/>
</dbReference>
<protein>
    <recommendedName>
        <fullName evidence="6">Rieske domain-containing protein</fullName>
    </recommendedName>
</protein>
<evidence type="ECO:0000259" key="6">
    <source>
        <dbReference type="PROSITE" id="PS51296"/>
    </source>
</evidence>
<dbReference type="EMBL" id="BAABJV010000002">
    <property type="protein sequence ID" value="GAA4767820.1"/>
    <property type="molecule type" value="Genomic_DNA"/>
</dbReference>
<keyword evidence="2" id="KW-0479">Metal-binding</keyword>
<dbReference type="Pfam" id="PF00355">
    <property type="entry name" value="Rieske"/>
    <property type="match status" value="1"/>
</dbReference>
<feature type="region of interest" description="Disordered" evidence="5">
    <location>
        <begin position="95"/>
        <end position="114"/>
    </location>
</feature>
<organism evidence="7 8">
    <name type="scientific">Streptomyces sanyensis</name>
    <dbReference type="NCBI Taxonomy" id="568869"/>
    <lineage>
        <taxon>Bacteria</taxon>
        <taxon>Bacillati</taxon>
        <taxon>Actinomycetota</taxon>
        <taxon>Actinomycetes</taxon>
        <taxon>Kitasatosporales</taxon>
        <taxon>Streptomycetaceae</taxon>
        <taxon>Streptomyces</taxon>
    </lineage>
</organism>
<evidence type="ECO:0000313" key="8">
    <source>
        <dbReference type="Proteomes" id="UP001501147"/>
    </source>
</evidence>